<comment type="caution">
    <text evidence="2">The sequence shown here is derived from an EMBL/GenBank/DDBJ whole genome shotgun (WGS) entry which is preliminary data.</text>
</comment>
<gene>
    <name evidence="2" type="ORF">CSKR_203629</name>
</gene>
<proteinExistence type="predicted"/>
<feature type="compositionally biased region" description="Polar residues" evidence="1">
    <location>
        <begin position="108"/>
        <end position="125"/>
    </location>
</feature>
<sequence length="205" mass="21538">MTHVHNCPKPLDSNNGLPILPTAATSTTLSGPVGHPPFPDISVACSKPVGLTTVPLTTGADVLSPKARCRSTDLFPDLHCPGIASRSNLPDCEADLCPGDSQTYLTTAGPASSTTQVHEPSTSTFGHLPTRPLTSTAPTKFIADRTGAASHQPLTGAAIVSESTFYYSRPLDLMTIRFSPPKRFSGLKHLLLKPCIITPSPVLTS</sequence>
<reference evidence="2 3" key="1">
    <citation type="journal article" date="2018" name="Biotechnol. Adv.">
        <title>Improved genomic resources and new bioinformatic workflow for the carcinogenic parasite Clonorchis sinensis: Biotechnological implications.</title>
        <authorList>
            <person name="Wang D."/>
            <person name="Korhonen P.K."/>
            <person name="Gasser R.B."/>
            <person name="Young N.D."/>
        </authorList>
    </citation>
    <scope>NUCLEOTIDE SEQUENCE [LARGE SCALE GENOMIC DNA]</scope>
    <source>
        <strain evidence="2">Cs-k2</strain>
    </source>
</reference>
<feature type="region of interest" description="Disordered" evidence="1">
    <location>
        <begin position="108"/>
        <end position="130"/>
    </location>
</feature>
<dbReference type="Proteomes" id="UP000286415">
    <property type="component" value="Unassembled WGS sequence"/>
</dbReference>
<dbReference type="EMBL" id="NIRI02000039">
    <property type="protein sequence ID" value="KAG5452642.1"/>
    <property type="molecule type" value="Genomic_DNA"/>
</dbReference>
<organism evidence="2 3">
    <name type="scientific">Clonorchis sinensis</name>
    <name type="common">Chinese liver fluke</name>
    <dbReference type="NCBI Taxonomy" id="79923"/>
    <lineage>
        <taxon>Eukaryota</taxon>
        <taxon>Metazoa</taxon>
        <taxon>Spiralia</taxon>
        <taxon>Lophotrochozoa</taxon>
        <taxon>Platyhelminthes</taxon>
        <taxon>Trematoda</taxon>
        <taxon>Digenea</taxon>
        <taxon>Opisthorchiida</taxon>
        <taxon>Opisthorchiata</taxon>
        <taxon>Opisthorchiidae</taxon>
        <taxon>Clonorchis</taxon>
    </lineage>
</organism>
<name>A0A8T1MUT8_CLOSI</name>
<dbReference type="AlphaFoldDB" id="A0A8T1MUT8"/>
<protein>
    <submittedName>
        <fullName evidence="2">Uncharacterized protein</fullName>
    </submittedName>
</protein>
<reference evidence="2 3" key="2">
    <citation type="journal article" date="2021" name="Genomics">
        <title>High-quality reference genome for Clonorchis sinensis.</title>
        <authorList>
            <person name="Young N.D."/>
            <person name="Stroehlein A.J."/>
            <person name="Kinkar L."/>
            <person name="Wang T."/>
            <person name="Sohn W.M."/>
            <person name="Chang B.C.H."/>
            <person name="Kaur P."/>
            <person name="Weisz D."/>
            <person name="Dudchenko O."/>
            <person name="Aiden E.L."/>
            <person name="Korhonen P.K."/>
            <person name="Gasser R.B."/>
        </authorList>
    </citation>
    <scope>NUCLEOTIDE SEQUENCE [LARGE SCALE GENOMIC DNA]</scope>
    <source>
        <strain evidence="2">Cs-k2</strain>
    </source>
</reference>
<keyword evidence="3" id="KW-1185">Reference proteome</keyword>
<evidence type="ECO:0000313" key="3">
    <source>
        <dbReference type="Proteomes" id="UP000286415"/>
    </source>
</evidence>
<evidence type="ECO:0000313" key="2">
    <source>
        <dbReference type="EMBL" id="KAG5452642.1"/>
    </source>
</evidence>
<evidence type="ECO:0000256" key="1">
    <source>
        <dbReference type="SAM" id="MobiDB-lite"/>
    </source>
</evidence>
<accession>A0A8T1MUT8</accession>